<gene>
    <name evidence="3" type="ORF">SDC9_63249</name>
</gene>
<feature type="region of interest" description="Disordered" evidence="2">
    <location>
        <begin position="235"/>
        <end position="272"/>
    </location>
</feature>
<keyword evidence="1" id="KW-0175">Coiled coil</keyword>
<evidence type="ECO:0000256" key="1">
    <source>
        <dbReference type="SAM" id="Coils"/>
    </source>
</evidence>
<evidence type="ECO:0008006" key="4">
    <source>
        <dbReference type="Google" id="ProtNLM"/>
    </source>
</evidence>
<sequence length="272" mass="31023">MNNKISSAVTKQDVYDAIEQLLKENGRYTNQLIMDLIGGSSVTIQKYRKEYEREHREDAEKKAVALKDSEQKKLSEVVADIVAGRITEIGDSYASEITRLSEELEIALADKESLSEENSSQLTEIEQLTSENQDLKAKLKFLEEEHARSKAEIIEQYEQHKKVISEQYAEAKQQYSEGLAEFKQSNTALKAERDQLQLKVAEAQSNERVASVRLEEAQKNISRFQTEISELKSEIRDLRAPHQPQQLKKKGKVEEQPIDDKTGDLLAEAEKP</sequence>
<dbReference type="EMBL" id="VSSQ01002692">
    <property type="protein sequence ID" value="MPM16867.1"/>
    <property type="molecule type" value="Genomic_DNA"/>
</dbReference>
<reference evidence="3" key="1">
    <citation type="submission" date="2019-08" db="EMBL/GenBank/DDBJ databases">
        <authorList>
            <person name="Kucharzyk K."/>
            <person name="Murdoch R.W."/>
            <person name="Higgins S."/>
            <person name="Loffler F."/>
        </authorList>
    </citation>
    <scope>NUCLEOTIDE SEQUENCE</scope>
</reference>
<feature type="coiled-coil region" evidence="1">
    <location>
        <begin position="97"/>
        <end position="234"/>
    </location>
</feature>
<name>A0A644XLM0_9ZZZZ</name>
<feature type="compositionally biased region" description="Basic and acidic residues" evidence="2">
    <location>
        <begin position="252"/>
        <end position="272"/>
    </location>
</feature>
<dbReference type="AlphaFoldDB" id="A0A644XLM0"/>
<organism evidence="3">
    <name type="scientific">bioreactor metagenome</name>
    <dbReference type="NCBI Taxonomy" id="1076179"/>
    <lineage>
        <taxon>unclassified sequences</taxon>
        <taxon>metagenomes</taxon>
        <taxon>ecological metagenomes</taxon>
    </lineage>
</organism>
<accession>A0A644XLM0</accession>
<proteinExistence type="predicted"/>
<evidence type="ECO:0000313" key="3">
    <source>
        <dbReference type="EMBL" id="MPM16867.1"/>
    </source>
</evidence>
<comment type="caution">
    <text evidence="3">The sequence shown here is derived from an EMBL/GenBank/DDBJ whole genome shotgun (WGS) entry which is preliminary data.</text>
</comment>
<evidence type="ECO:0000256" key="2">
    <source>
        <dbReference type="SAM" id="MobiDB-lite"/>
    </source>
</evidence>
<protein>
    <recommendedName>
        <fullName evidence="4">Chromosome partition protein Smc</fullName>
    </recommendedName>
</protein>